<evidence type="ECO:0000313" key="2">
    <source>
        <dbReference type="EMBL" id="KKK74901.1"/>
    </source>
</evidence>
<name>A0A0F9ARU5_9ZZZZ</name>
<dbReference type="AlphaFoldDB" id="A0A0F9ARU5"/>
<comment type="caution">
    <text evidence="2">The sequence shown here is derived from an EMBL/GenBank/DDBJ whole genome shotgun (WGS) entry which is preliminary data.</text>
</comment>
<organism evidence="2">
    <name type="scientific">marine sediment metagenome</name>
    <dbReference type="NCBI Taxonomy" id="412755"/>
    <lineage>
        <taxon>unclassified sequences</taxon>
        <taxon>metagenomes</taxon>
        <taxon>ecological metagenomes</taxon>
    </lineage>
</organism>
<feature type="compositionally biased region" description="Basic residues" evidence="1">
    <location>
        <begin position="207"/>
        <end position="223"/>
    </location>
</feature>
<evidence type="ECO:0000256" key="1">
    <source>
        <dbReference type="SAM" id="MobiDB-lite"/>
    </source>
</evidence>
<gene>
    <name evidence="2" type="ORF">LCGC14_2879110</name>
</gene>
<dbReference type="Pfam" id="PF13479">
    <property type="entry name" value="AAA_24"/>
    <property type="match status" value="1"/>
</dbReference>
<feature type="region of interest" description="Disordered" evidence="1">
    <location>
        <begin position="203"/>
        <end position="223"/>
    </location>
</feature>
<protein>
    <recommendedName>
        <fullName evidence="3">DNA recombination and repair protein Rad51-like C-terminal domain-containing protein</fullName>
    </recommendedName>
</protein>
<feature type="non-terminal residue" evidence="2">
    <location>
        <position position="1"/>
    </location>
</feature>
<sequence length="223" mass="25087">SDASEGGYTTIQHMADEVFYEEDRVPEVFAIDTAVSMIDVLLELENRLKVDPHSFSTVVVDSLTMYAEMMFSELEVAQQGKPDNRRLYGELGSHLRYLMITIHKMPVNVLWLALAKEGGEDHSLGGISIPGQTATKAPARCDVWCHLEQAGGTKTRAPTYKMHFQNHGGFRAGHRFGDMLPPVIENPSYRKIESALRLEPWTDRYVKKSKSRPKPQARKAAAR</sequence>
<evidence type="ECO:0008006" key="3">
    <source>
        <dbReference type="Google" id="ProtNLM"/>
    </source>
</evidence>
<dbReference type="EMBL" id="LAZR01056101">
    <property type="protein sequence ID" value="KKK74901.1"/>
    <property type="molecule type" value="Genomic_DNA"/>
</dbReference>
<proteinExistence type="predicted"/>
<accession>A0A0F9ARU5</accession>
<reference evidence="2" key="1">
    <citation type="journal article" date="2015" name="Nature">
        <title>Complex archaea that bridge the gap between prokaryotes and eukaryotes.</title>
        <authorList>
            <person name="Spang A."/>
            <person name="Saw J.H."/>
            <person name="Jorgensen S.L."/>
            <person name="Zaremba-Niedzwiedzka K."/>
            <person name="Martijn J."/>
            <person name="Lind A.E."/>
            <person name="van Eijk R."/>
            <person name="Schleper C."/>
            <person name="Guy L."/>
            <person name="Ettema T.J."/>
        </authorList>
    </citation>
    <scope>NUCLEOTIDE SEQUENCE</scope>
</reference>